<dbReference type="EMBL" id="JAKLMC020000003">
    <property type="protein sequence ID" value="KAK5957449.1"/>
    <property type="molecule type" value="Genomic_DNA"/>
</dbReference>
<dbReference type="AlphaFoldDB" id="A0AAN8EJQ6"/>
<proteinExistence type="predicted"/>
<gene>
    <name evidence="1" type="ORF">OHC33_001824</name>
</gene>
<keyword evidence="2" id="KW-1185">Reference proteome</keyword>
<name>A0AAN8EJQ6_9EURO</name>
<accession>A0AAN8EJQ6</accession>
<sequence>MARLQPRSLNLSLFPCDALDALSGLLYREYVKYPGPIDEKGPGRALKRYNNLTELKIGPVFGGRYGYGMNGEEWLDPITIFRALTNLVTLELTNDYAMNKDFSVLPKATLPKLNTLTISKGVTQGYWPGAGLLECIKNVGPTLKHLRFQGIVLKQPAPASDDEPDDGPRPYDLADHPRCSLIRLLHDITPHTNLSSCTGLDSVMDIRFEGPILRTYVRPGPKPGKTVLVKKLEQAVCHQRQWPTSLSSSLSSYANPVLPEFEDCPGLDRGLSFMQAYWKDTVDEFELADERHHQICTTSDGK</sequence>
<protein>
    <submittedName>
        <fullName evidence="1">Uncharacterized protein</fullName>
    </submittedName>
</protein>
<evidence type="ECO:0000313" key="1">
    <source>
        <dbReference type="EMBL" id="KAK5957449.1"/>
    </source>
</evidence>
<evidence type="ECO:0000313" key="2">
    <source>
        <dbReference type="Proteomes" id="UP001316803"/>
    </source>
</evidence>
<reference evidence="1 2" key="1">
    <citation type="submission" date="2022-12" db="EMBL/GenBank/DDBJ databases">
        <title>Genomic features and morphological characterization of a novel Knufia sp. strain isolated from spacecraft assembly facility.</title>
        <authorList>
            <person name="Teixeira M."/>
            <person name="Chander A.M."/>
            <person name="Stajich J.E."/>
            <person name="Venkateswaran K."/>
        </authorList>
    </citation>
    <scope>NUCLEOTIDE SEQUENCE [LARGE SCALE GENOMIC DNA]</scope>
    <source>
        <strain evidence="1 2">FJI-L2-BK-P2</strain>
    </source>
</reference>
<comment type="caution">
    <text evidence="1">The sequence shown here is derived from an EMBL/GenBank/DDBJ whole genome shotgun (WGS) entry which is preliminary data.</text>
</comment>
<dbReference type="Proteomes" id="UP001316803">
    <property type="component" value="Unassembled WGS sequence"/>
</dbReference>
<organism evidence="1 2">
    <name type="scientific">Knufia fluminis</name>
    <dbReference type="NCBI Taxonomy" id="191047"/>
    <lineage>
        <taxon>Eukaryota</taxon>
        <taxon>Fungi</taxon>
        <taxon>Dikarya</taxon>
        <taxon>Ascomycota</taxon>
        <taxon>Pezizomycotina</taxon>
        <taxon>Eurotiomycetes</taxon>
        <taxon>Chaetothyriomycetidae</taxon>
        <taxon>Chaetothyriales</taxon>
        <taxon>Trichomeriaceae</taxon>
        <taxon>Knufia</taxon>
    </lineage>
</organism>